<protein>
    <recommendedName>
        <fullName evidence="4">Bacterial Ig domain-containing protein</fullName>
    </recommendedName>
</protein>
<keyword evidence="1" id="KW-0472">Membrane</keyword>
<feature type="transmembrane region" description="Helical" evidence="1">
    <location>
        <begin position="70"/>
        <end position="89"/>
    </location>
</feature>
<proteinExistence type="predicted"/>
<name>D7UWP0_LISGR</name>
<keyword evidence="3" id="KW-1185">Reference proteome</keyword>
<keyword evidence="1" id="KW-1133">Transmembrane helix</keyword>
<dbReference type="HOGENOM" id="CLU_1413649_0_0_9"/>
<dbReference type="STRING" id="525367.HMPREF0556_10651"/>
<sequence length="192" mass="22028">MNKAAWRHPSKPNSFILYDTLIYEKLIHSFIFVNINKYLKLICNICIYFVIKTCYIFYRSKFRRSLLMKSLKIVAVALLTTILILPTAFQNTATAATTTQKQTAVKKTKTTNKAVKNLHFNKKTKKFTGTAKANQQLYICSPADKNFGEGVVKANKKGHFTAEWATVPDKIYVYPFNKEGHTTKKITYIVNK</sequence>
<gene>
    <name evidence="2" type="ORF">HMPREF0556_10651</name>
</gene>
<evidence type="ECO:0000313" key="3">
    <source>
        <dbReference type="Proteomes" id="UP000010119"/>
    </source>
</evidence>
<keyword evidence="1" id="KW-0812">Transmembrane</keyword>
<evidence type="ECO:0000313" key="2">
    <source>
        <dbReference type="EMBL" id="EFI84098.1"/>
    </source>
</evidence>
<dbReference type="Proteomes" id="UP000010119">
    <property type="component" value="Unassembled WGS sequence"/>
</dbReference>
<feature type="transmembrane region" description="Helical" evidence="1">
    <location>
        <begin position="38"/>
        <end position="58"/>
    </location>
</feature>
<dbReference type="EMBL" id="ACCR02000003">
    <property type="protein sequence ID" value="EFI84098.1"/>
    <property type="molecule type" value="Genomic_DNA"/>
</dbReference>
<reference evidence="2" key="1">
    <citation type="submission" date="2010-06" db="EMBL/GenBank/DDBJ databases">
        <authorList>
            <person name="Muzny D."/>
            <person name="Qin X."/>
            <person name="Buhay C."/>
            <person name="Dugan-Rocha S."/>
            <person name="Ding Y."/>
            <person name="Chen G."/>
            <person name="Hawes A."/>
            <person name="Holder M."/>
            <person name="Jhangiani S."/>
            <person name="Johnson A."/>
            <person name="Khan Z."/>
            <person name="Li Z."/>
            <person name="Liu W."/>
            <person name="Liu X."/>
            <person name="Perez L."/>
            <person name="Shen H."/>
            <person name="Wang Q."/>
            <person name="Watt J."/>
            <person name="Xi L."/>
            <person name="Xin Y."/>
            <person name="Zhou J."/>
            <person name="Deng J."/>
            <person name="Jiang H."/>
            <person name="Liu Y."/>
            <person name="Qu J."/>
            <person name="Song X.-Z."/>
            <person name="Zhang L."/>
            <person name="Villasana D."/>
            <person name="Johnson A."/>
            <person name="Liu J."/>
            <person name="Liyanage D."/>
            <person name="Lorensuhewa L."/>
            <person name="Robinson T."/>
            <person name="Song A."/>
            <person name="Song B.-B."/>
            <person name="Dinh H."/>
            <person name="Thornton R."/>
            <person name="Coyle M."/>
            <person name="Francisco L."/>
            <person name="Jackson L."/>
            <person name="Javaid M."/>
            <person name="Korchina V."/>
            <person name="Kovar C."/>
            <person name="Mata R."/>
            <person name="Mathew T."/>
            <person name="Ngo R."/>
            <person name="Nguyen L."/>
            <person name="Nguyen N."/>
            <person name="Okwuonu G."/>
            <person name="Ongeri F."/>
            <person name="Pham C."/>
            <person name="Simmons D."/>
            <person name="Wilczek-Boney K."/>
            <person name="Hale W."/>
            <person name="Jakkamsetti A."/>
            <person name="Pham P."/>
            <person name="Ruth R."/>
            <person name="San Lucas F."/>
            <person name="Warren J."/>
            <person name="Zhang J."/>
            <person name="Zhao Z."/>
            <person name="Zhou C."/>
            <person name="Zhu D."/>
            <person name="Lee S."/>
            <person name="Bess C."/>
            <person name="Blankenburg K."/>
            <person name="Forbes L."/>
            <person name="Fu Q."/>
            <person name="Gubbala S."/>
            <person name="Hirani K."/>
            <person name="Jayaseelan J.C."/>
            <person name="Lara F."/>
            <person name="Munidasa M."/>
            <person name="Palculict T."/>
            <person name="Patil S."/>
            <person name="Pu L.-L."/>
            <person name="Saada N."/>
            <person name="Tang L."/>
            <person name="Weissenberger G."/>
            <person name="Zhu Y."/>
            <person name="Hemphill L."/>
            <person name="Shang Y."/>
            <person name="Youmans B."/>
            <person name="Ayvaz T."/>
            <person name="Ross M."/>
            <person name="Santibanez J."/>
            <person name="Aqrawi P."/>
            <person name="Gross S."/>
            <person name="Joshi V."/>
            <person name="Fowler G."/>
            <person name="Nazareth L."/>
            <person name="Reid J."/>
            <person name="Worley K."/>
            <person name="Petrosino J."/>
            <person name="Highlander S."/>
            <person name="Gibbs R."/>
        </authorList>
    </citation>
    <scope>NUCLEOTIDE SEQUENCE [LARGE SCALE GENOMIC DNA]</scope>
    <source>
        <strain evidence="2">DSM 20601</strain>
    </source>
</reference>
<dbReference type="AlphaFoldDB" id="D7UWP0"/>
<comment type="caution">
    <text evidence="2">The sequence shown here is derived from an EMBL/GenBank/DDBJ whole genome shotgun (WGS) entry which is preliminary data.</text>
</comment>
<evidence type="ECO:0000256" key="1">
    <source>
        <dbReference type="SAM" id="Phobius"/>
    </source>
</evidence>
<organism evidence="2 3">
    <name type="scientific">Listeria grayi DSM 20601</name>
    <dbReference type="NCBI Taxonomy" id="525367"/>
    <lineage>
        <taxon>Bacteria</taxon>
        <taxon>Bacillati</taxon>
        <taxon>Bacillota</taxon>
        <taxon>Bacilli</taxon>
        <taxon>Bacillales</taxon>
        <taxon>Listeriaceae</taxon>
        <taxon>Listeria</taxon>
    </lineage>
</organism>
<accession>D7UWP0</accession>
<dbReference type="eggNOG" id="ENOG5032Q7J">
    <property type="taxonomic scope" value="Bacteria"/>
</dbReference>
<evidence type="ECO:0008006" key="4">
    <source>
        <dbReference type="Google" id="ProtNLM"/>
    </source>
</evidence>